<reference evidence="5" key="1">
    <citation type="submission" date="2020-10" db="EMBL/GenBank/DDBJ databases">
        <authorList>
            <person name="Gilroy R."/>
        </authorList>
    </citation>
    <scope>NUCLEOTIDE SEQUENCE</scope>
    <source>
        <strain evidence="5">ChiSxjej1B13-7958</strain>
    </source>
</reference>
<sequence length="277" mass="31132">MKKIYSKNAQYQKFEVLQTNRNKRYKYGEFLVEGVRNLNEAVRSGWEISSLLYTDEVPLSQWARDFLAQVKTEENYVLTRELMQELSRKEDTSELMAVVKMRDDSFASLRLRENPLLVVFDRPSNRGNLGTLIRSCDALGADALLVTGHAVDLYDPEVITSGMGSFFRLPSIRLTDNAQMQEVIASLRARYPGFHVIATTAHKKTPVYEEKLDGPCMILVGNETEGLCKSFYEMADTMVSIPMAPSSSASSFNVACAATVILYEVIRQRGLAGNSGW</sequence>
<dbReference type="InterPro" id="IPR029064">
    <property type="entry name" value="Ribosomal_eL30-like_sf"/>
</dbReference>
<dbReference type="GO" id="GO:0008173">
    <property type="term" value="F:RNA methyltransferase activity"/>
    <property type="evidence" value="ECO:0007669"/>
    <property type="project" value="InterPro"/>
</dbReference>
<protein>
    <submittedName>
        <fullName evidence="5">rRNA methyltransferase</fullName>
    </submittedName>
</protein>
<dbReference type="InterPro" id="IPR054578">
    <property type="entry name" value="SpoU_sub_bind-like_N"/>
</dbReference>
<dbReference type="InterPro" id="IPR029028">
    <property type="entry name" value="Alpha/beta_knot_MTases"/>
</dbReference>
<feature type="domain" description="SpoU L30e-like N-terminal" evidence="4">
    <location>
        <begin position="8"/>
        <end position="96"/>
    </location>
</feature>
<dbReference type="GO" id="GO:0003723">
    <property type="term" value="F:RNA binding"/>
    <property type="evidence" value="ECO:0007669"/>
    <property type="project" value="InterPro"/>
</dbReference>
<dbReference type="PANTHER" id="PTHR43191">
    <property type="entry name" value="RRNA METHYLTRANSFERASE 3"/>
    <property type="match status" value="1"/>
</dbReference>
<dbReference type="SUPFAM" id="SSF75217">
    <property type="entry name" value="alpha/beta knot"/>
    <property type="match status" value="1"/>
</dbReference>
<evidence type="ECO:0000259" key="3">
    <source>
        <dbReference type="Pfam" id="PF00588"/>
    </source>
</evidence>
<feature type="domain" description="tRNA/rRNA methyltransferase SpoU type" evidence="3">
    <location>
        <begin position="116"/>
        <end position="263"/>
    </location>
</feature>
<evidence type="ECO:0000256" key="1">
    <source>
        <dbReference type="ARBA" id="ARBA00022603"/>
    </source>
</evidence>
<evidence type="ECO:0000313" key="6">
    <source>
        <dbReference type="Proteomes" id="UP000824242"/>
    </source>
</evidence>
<dbReference type="SUPFAM" id="SSF55315">
    <property type="entry name" value="L30e-like"/>
    <property type="match status" value="1"/>
</dbReference>
<gene>
    <name evidence="5" type="ORF">IAB89_02260</name>
</gene>
<reference evidence="5" key="2">
    <citation type="journal article" date="2021" name="PeerJ">
        <title>Extensive microbial diversity within the chicken gut microbiome revealed by metagenomics and culture.</title>
        <authorList>
            <person name="Gilroy R."/>
            <person name="Ravi A."/>
            <person name="Getino M."/>
            <person name="Pursley I."/>
            <person name="Horton D.L."/>
            <person name="Alikhan N.F."/>
            <person name="Baker D."/>
            <person name="Gharbi K."/>
            <person name="Hall N."/>
            <person name="Watson M."/>
            <person name="Adriaenssens E.M."/>
            <person name="Foster-Nyarko E."/>
            <person name="Jarju S."/>
            <person name="Secka A."/>
            <person name="Antonio M."/>
            <person name="Oren A."/>
            <person name="Chaudhuri R.R."/>
            <person name="La Ragione R."/>
            <person name="Hildebrand F."/>
            <person name="Pallen M.J."/>
        </authorList>
    </citation>
    <scope>NUCLEOTIDE SEQUENCE</scope>
    <source>
        <strain evidence="5">ChiSxjej1B13-7958</strain>
    </source>
</reference>
<accession>A0A9D1DDC2</accession>
<organism evidence="5 6">
    <name type="scientific">Candidatus Caccousia avicola</name>
    <dbReference type="NCBI Taxonomy" id="2840721"/>
    <lineage>
        <taxon>Bacteria</taxon>
        <taxon>Bacillati</taxon>
        <taxon>Bacillota</taxon>
        <taxon>Clostridia</taxon>
        <taxon>Eubacteriales</taxon>
        <taxon>Oscillospiraceae</taxon>
        <taxon>Oscillospiraceae incertae sedis</taxon>
        <taxon>Candidatus Caccousia</taxon>
    </lineage>
</organism>
<comment type="caution">
    <text evidence="5">The sequence shown here is derived from an EMBL/GenBank/DDBJ whole genome shotgun (WGS) entry which is preliminary data.</text>
</comment>
<dbReference type="Pfam" id="PF22655">
    <property type="entry name" value="SpoU_sub_bind_like"/>
    <property type="match status" value="1"/>
</dbReference>
<dbReference type="InterPro" id="IPR001537">
    <property type="entry name" value="SpoU_MeTrfase"/>
</dbReference>
<evidence type="ECO:0000256" key="2">
    <source>
        <dbReference type="ARBA" id="ARBA00022679"/>
    </source>
</evidence>
<dbReference type="AlphaFoldDB" id="A0A9D1DDC2"/>
<dbReference type="InterPro" id="IPR051259">
    <property type="entry name" value="rRNA_Methyltransferase"/>
</dbReference>
<dbReference type="PANTHER" id="PTHR43191:SF2">
    <property type="entry name" value="RRNA METHYLTRANSFERASE 3, MITOCHONDRIAL"/>
    <property type="match status" value="1"/>
</dbReference>
<dbReference type="Pfam" id="PF00588">
    <property type="entry name" value="SpoU_methylase"/>
    <property type="match status" value="1"/>
</dbReference>
<keyword evidence="2" id="KW-0808">Transferase</keyword>
<name>A0A9D1DDC2_9FIRM</name>
<dbReference type="GO" id="GO:0006396">
    <property type="term" value="P:RNA processing"/>
    <property type="evidence" value="ECO:0007669"/>
    <property type="project" value="InterPro"/>
</dbReference>
<keyword evidence="1 5" id="KW-0489">Methyltransferase</keyword>
<dbReference type="Proteomes" id="UP000824242">
    <property type="component" value="Unassembled WGS sequence"/>
</dbReference>
<dbReference type="Gene3D" id="3.30.1330.30">
    <property type="match status" value="1"/>
</dbReference>
<dbReference type="GO" id="GO:0032259">
    <property type="term" value="P:methylation"/>
    <property type="evidence" value="ECO:0007669"/>
    <property type="project" value="UniProtKB-KW"/>
</dbReference>
<proteinExistence type="predicted"/>
<dbReference type="EMBL" id="DVGZ01000026">
    <property type="protein sequence ID" value="HIR46471.1"/>
    <property type="molecule type" value="Genomic_DNA"/>
</dbReference>
<dbReference type="Gene3D" id="3.40.1280.10">
    <property type="match status" value="1"/>
</dbReference>
<evidence type="ECO:0000313" key="5">
    <source>
        <dbReference type="EMBL" id="HIR46471.1"/>
    </source>
</evidence>
<evidence type="ECO:0000259" key="4">
    <source>
        <dbReference type="Pfam" id="PF22655"/>
    </source>
</evidence>
<dbReference type="InterPro" id="IPR029026">
    <property type="entry name" value="tRNA_m1G_MTases_N"/>
</dbReference>